<reference evidence="4" key="1">
    <citation type="journal article" date="2015" name="ISME J.">
        <title>Draft Genome Sequence of Streptomyces incarnatus NRRL8089, which Produces the Nucleoside Antibiotic Sinefungin.</title>
        <authorList>
            <person name="Oshima K."/>
            <person name="Hattori M."/>
            <person name="Shimizu H."/>
            <person name="Fukuda K."/>
            <person name="Nemoto M."/>
            <person name="Inagaki K."/>
            <person name="Tamura T."/>
        </authorList>
    </citation>
    <scope>NUCLEOTIDE SEQUENCE</scope>
    <source>
        <strain evidence="4">FACHB-1277</strain>
    </source>
</reference>
<evidence type="ECO:0000313" key="4">
    <source>
        <dbReference type="EMBL" id="MBD2152558.1"/>
    </source>
</evidence>
<protein>
    <submittedName>
        <fullName evidence="4">ATP-binding cassette domain-containing protein</fullName>
    </submittedName>
</protein>
<sequence>MKVELSHIYKSFGNVKANQDISMTVEAGSVYGILGENGAGKSTLSKVLSGFITKDAGKILLDGIEVDIKTPADAICAGIGMLHQDPLDFPSLSVFDNFMAGRSTLSKKIGRKRVNTNNRHDLIKELRQLCAAFGFDLHPSDRLSNLTVGERQQLEILRLLSLGVKTLILDEPTTGISASQKKALFTAVKQLASEGKSIIFVSHKLEDVEELCDRLMVMRQGQVIGEAEVKGRDSAELASSLVEMMFGHDLAIPAKHSTSIEQTAPALVIQDLQIDGDRLSLQIDKLTVQSGEIIGLAGLEGNGQQLLLLACAGLLKPKSGKICLNDLDMTNRAYRNFLKSGIAYLPADRLQDGLIRGLSIHEHFMLRQSNAKSNLESNPKSHAGFLINWSDTRKYTHQAIETFNIRGKPSTRVEKLSGGNQQRTQISLLPDQLSLLLMEQPTRGLDIESTLWIWKQMMERCEQGMSILFISSDLDEILQYSDRILVFCGGRVSQPIDAKTLTVDKLGQAIGGKFD</sequence>
<dbReference type="PROSITE" id="PS50893">
    <property type="entry name" value="ABC_TRANSPORTER_2"/>
    <property type="match status" value="2"/>
</dbReference>
<dbReference type="InterPro" id="IPR050107">
    <property type="entry name" value="ABC_carbohydrate_import_ATPase"/>
</dbReference>
<comment type="caution">
    <text evidence="4">The sequence shown here is derived from an EMBL/GenBank/DDBJ whole genome shotgun (WGS) entry which is preliminary data.</text>
</comment>
<keyword evidence="1" id="KW-0547">Nucleotide-binding</keyword>
<gene>
    <name evidence="4" type="ORF">H6F44_20900</name>
</gene>
<dbReference type="CDD" id="cd03216">
    <property type="entry name" value="ABC_Carb_Monos_I"/>
    <property type="match status" value="1"/>
</dbReference>
<dbReference type="SUPFAM" id="SSF52540">
    <property type="entry name" value="P-loop containing nucleoside triphosphate hydrolases"/>
    <property type="match status" value="2"/>
</dbReference>
<dbReference type="GO" id="GO:0005524">
    <property type="term" value="F:ATP binding"/>
    <property type="evidence" value="ECO:0007669"/>
    <property type="project" value="UniProtKB-KW"/>
</dbReference>
<organism evidence="4 5">
    <name type="scientific">Pseudanabaena cinerea FACHB-1277</name>
    <dbReference type="NCBI Taxonomy" id="2949581"/>
    <lineage>
        <taxon>Bacteria</taxon>
        <taxon>Bacillati</taxon>
        <taxon>Cyanobacteriota</taxon>
        <taxon>Cyanophyceae</taxon>
        <taxon>Pseudanabaenales</taxon>
        <taxon>Pseudanabaenaceae</taxon>
        <taxon>Pseudanabaena</taxon>
        <taxon>Pseudanabaena cinerea</taxon>
    </lineage>
</organism>
<evidence type="ECO:0000259" key="3">
    <source>
        <dbReference type="PROSITE" id="PS50893"/>
    </source>
</evidence>
<dbReference type="AlphaFoldDB" id="A0A926UXA6"/>
<dbReference type="PANTHER" id="PTHR43790">
    <property type="entry name" value="CARBOHYDRATE TRANSPORT ATP-BINDING PROTEIN MG119-RELATED"/>
    <property type="match status" value="1"/>
</dbReference>
<dbReference type="InterPro" id="IPR003439">
    <property type="entry name" value="ABC_transporter-like_ATP-bd"/>
</dbReference>
<dbReference type="Proteomes" id="UP000631421">
    <property type="component" value="Unassembled WGS sequence"/>
</dbReference>
<evidence type="ECO:0000256" key="1">
    <source>
        <dbReference type="ARBA" id="ARBA00022741"/>
    </source>
</evidence>
<evidence type="ECO:0000256" key="2">
    <source>
        <dbReference type="ARBA" id="ARBA00022840"/>
    </source>
</evidence>
<name>A0A926UXA6_9CYAN</name>
<evidence type="ECO:0000313" key="5">
    <source>
        <dbReference type="Proteomes" id="UP000631421"/>
    </source>
</evidence>
<feature type="domain" description="ABC transporter" evidence="3">
    <location>
        <begin position="255"/>
        <end position="514"/>
    </location>
</feature>
<feature type="domain" description="ABC transporter" evidence="3">
    <location>
        <begin position="3"/>
        <end position="245"/>
    </location>
</feature>
<dbReference type="Gene3D" id="3.40.50.300">
    <property type="entry name" value="P-loop containing nucleotide triphosphate hydrolases"/>
    <property type="match status" value="2"/>
</dbReference>
<dbReference type="SMART" id="SM00382">
    <property type="entry name" value="AAA"/>
    <property type="match status" value="2"/>
</dbReference>
<dbReference type="InterPro" id="IPR003593">
    <property type="entry name" value="AAA+_ATPase"/>
</dbReference>
<dbReference type="PANTHER" id="PTHR43790:SF4">
    <property type="entry name" value="GUANOSINE IMPORT ATP-BINDING PROTEIN NUPO"/>
    <property type="match status" value="1"/>
</dbReference>
<reference evidence="4" key="2">
    <citation type="submission" date="2020-08" db="EMBL/GenBank/DDBJ databases">
        <authorList>
            <person name="Chen M."/>
            <person name="Teng W."/>
            <person name="Zhao L."/>
            <person name="Hu C."/>
            <person name="Zhou Y."/>
            <person name="Han B."/>
            <person name="Song L."/>
            <person name="Shu W."/>
        </authorList>
    </citation>
    <scope>NUCLEOTIDE SEQUENCE</scope>
    <source>
        <strain evidence="4">FACHB-1277</strain>
    </source>
</reference>
<accession>A0A926UXA6</accession>
<dbReference type="GO" id="GO:0016887">
    <property type="term" value="F:ATP hydrolysis activity"/>
    <property type="evidence" value="ECO:0007669"/>
    <property type="project" value="InterPro"/>
</dbReference>
<dbReference type="RefSeq" id="WP_190353025.1">
    <property type="nucleotide sequence ID" value="NZ_JACJPY010000117.1"/>
</dbReference>
<proteinExistence type="predicted"/>
<keyword evidence="5" id="KW-1185">Reference proteome</keyword>
<dbReference type="EMBL" id="JACJPY010000117">
    <property type="protein sequence ID" value="MBD2152558.1"/>
    <property type="molecule type" value="Genomic_DNA"/>
</dbReference>
<dbReference type="InterPro" id="IPR027417">
    <property type="entry name" value="P-loop_NTPase"/>
</dbReference>
<dbReference type="Pfam" id="PF00005">
    <property type="entry name" value="ABC_tran"/>
    <property type="match status" value="2"/>
</dbReference>
<keyword evidence="2 4" id="KW-0067">ATP-binding</keyword>